<keyword evidence="1" id="KW-0472">Membrane</keyword>
<feature type="transmembrane region" description="Helical" evidence="1">
    <location>
        <begin position="12"/>
        <end position="34"/>
    </location>
</feature>
<accession>A0A7X2T072</accession>
<dbReference type="RefSeq" id="WP_154530124.1">
    <property type="nucleotide sequence ID" value="NZ_JAQXTV010000076.1"/>
</dbReference>
<name>A0A7X2T072_9CLOT</name>
<dbReference type="Proteomes" id="UP000460287">
    <property type="component" value="Unassembled WGS sequence"/>
</dbReference>
<evidence type="ECO:0000313" key="3">
    <source>
        <dbReference type="Proteomes" id="UP000460287"/>
    </source>
</evidence>
<keyword evidence="3" id="KW-1185">Reference proteome</keyword>
<evidence type="ECO:0000313" key="2">
    <source>
        <dbReference type="EMBL" id="MSR90257.1"/>
    </source>
</evidence>
<keyword evidence="1" id="KW-1133">Transmembrane helix</keyword>
<proteinExistence type="predicted"/>
<protein>
    <recommendedName>
        <fullName evidence="4">Photosystem I assembly protein Ycf4</fullName>
    </recommendedName>
</protein>
<feature type="transmembrane region" description="Helical" evidence="1">
    <location>
        <begin position="40"/>
        <end position="60"/>
    </location>
</feature>
<sequence>MNIKYKGALGDLIASIGFILVSVLFLWVVLTSSFTTQRAVIYTVMAIISAVIGIRFIFIYRCCVRITDKKIIITEIIKSTSINIDNIESIYEEKNKLSIFTKDNLRIKFELKDLRLSDREDFISFLEKSCSK</sequence>
<organism evidence="2 3">
    <name type="scientific">Inconstantimicrobium porci</name>
    <dbReference type="NCBI Taxonomy" id="2652291"/>
    <lineage>
        <taxon>Bacteria</taxon>
        <taxon>Bacillati</taxon>
        <taxon>Bacillota</taxon>
        <taxon>Clostridia</taxon>
        <taxon>Eubacteriales</taxon>
        <taxon>Clostridiaceae</taxon>
        <taxon>Inconstantimicrobium</taxon>
    </lineage>
</organism>
<dbReference type="AlphaFoldDB" id="A0A7X2T072"/>
<evidence type="ECO:0008006" key="4">
    <source>
        <dbReference type="Google" id="ProtNLM"/>
    </source>
</evidence>
<dbReference type="EMBL" id="VULX01000001">
    <property type="protein sequence ID" value="MSR90257.1"/>
    <property type="molecule type" value="Genomic_DNA"/>
</dbReference>
<comment type="caution">
    <text evidence="2">The sequence shown here is derived from an EMBL/GenBank/DDBJ whole genome shotgun (WGS) entry which is preliminary data.</text>
</comment>
<gene>
    <name evidence="2" type="ORF">FYJ33_02190</name>
</gene>
<evidence type="ECO:0000256" key="1">
    <source>
        <dbReference type="SAM" id="Phobius"/>
    </source>
</evidence>
<keyword evidence="1" id="KW-0812">Transmembrane</keyword>
<reference evidence="2 3" key="1">
    <citation type="submission" date="2019-08" db="EMBL/GenBank/DDBJ databases">
        <title>In-depth cultivation of the pig gut microbiome towards novel bacterial diversity and tailored functional studies.</title>
        <authorList>
            <person name="Wylensek D."/>
            <person name="Hitch T.C.A."/>
            <person name="Clavel T."/>
        </authorList>
    </citation>
    <scope>NUCLEOTIDE SEQUENCE [LARGE SCALE GENOMIC DNA]</scope>
    <source>
        <strain evidence="2 3">WCA-383-APC-5B</strain>
    </source>
</reference>